<dbReference type="InterPro" id="IPR036396">
    <property type="entry name" value="Cyt_P450_sf"/>
</dbReference>
<dbReference type="Pfam" id="PF00067">
    <property type="entry name" value="p450"/>
    <property type="match status" value="1"/>
</dbReference>
<dbReference type="AlphaFoldDB" id="A0A1Y3BBT1"/>
<dbReference type="GO" id="GO:0020037">
    <property type="term" value="F:heme binding"/>
    <property type="evidence" value="ECO:0007669"/>
    <property type="project" value="InterPro"/>
</dbReference>
<proteinExistence type="inferred from homology"/>
<organism evidence="15 16">
    <name type="scientific">Euroglyphus maynei</name>
    <name type="common">Mayne's house dust mite</name>
    <dbReference type="NCBI Taxonomy" id="6958"/>
    <lineage>
        <taxon>Eukaryota</taxon>
        <taxon>Metazoa</taxon>
        <taxon>Ecdysozoa</taxon>
        <taxon>Arthropoda</taxon>
        <taxon>Chelicerata</taxon>
        <taxon>Arachnida</taxon>
        <taxon>Acari</taxon>
        <taxon>Acariformes</taxon>
        <taxon>Sarcoptiformes</taxon>
        <taxon>Astigmata</taxon>
        <taxon>Psoroptidia</taxon>
        <taxon>Analgoidea</taxon>
        <taxon>Pyroglyphidae</taxon>
        <taxon>Pyroglyphinae</taxon>
        <taxon>Euroglyphus</taxon>
    </lineage>
</organism>
<keyword evidence="5 13" id="KW-0349">Heme</keyword>
<keyword evidence="12" id="KW-0472">Membrane</keyword>
<evidence type="ECO:0000313" key="15">
    <source>
        <dbReference type="EMBL" id="OTF77368.1"/>
    </source>
</evidence>
<evidence type="ECO:0000256" key="3">
    <source>
        <dbReference type="ARBA" id="ARBA00004406"/>
    </source>
</evidence>
<reference evidence="15 16" key="1">
    <citation type="submission" date="2017-03" db="EMBL/GenBank/DDBJ databases">
        <title>Genome Survey of Euroglyphus maynei.</title>
        <authorList>
            <person name="Arlian L.G."/>
            <person name="Morgan M.S."/>
            <person name="Rider S.D."/>
        </authorList>
    </citation>
    <scope>NUCLEOTIDE SEQUENCE [LARGE SCALE GENOMIC DNA]</scope>
    <source>
        <strain evidence="15">Arlian Lab</strain>
        <tissue evidence="15">Whole body</tissue>
    </source>
</reference>
<dbReference type="PROSITE" id="PS00086">
    <property type="entry name" value="CYTOCHROME_P450"/>
    <property type="match status" value="1"/>
</dbReference>
<evidence type="ECO:0000256" key="2">
    <source>
        <dbReference type="ARBA" id="ARBA00004174"/>
    </source>
</evidence>
<dbReference type="PANTHER" id="PTHR24292:SF102">
    <property type="entry name" value="CYTOCHROME P450 FAMILY-RELATED"/>
    <property type="match status" value="1"/>
</dbReference>
<gene>
    <name evidence="15" type="ORF">BLA29_006875</name>
</gene>
<accession>A0A1Y3BBT1</accession>
<dbReference type="Proteomes" id="UP000194236">
    <property type="component" value="Unassembled WGS sequence"/>
</dbReference>
<evidence type="ECO:0000256" key="8">
    <source>
        <dbReference type="ARBA" id="ARBA00022848"/>
    </source>
</evidence>
<evidence type="ECO:0000256" key="6">
    <source>
        <dbReference type="ARBA" id="ARBA00022723"/>
    </source>
</evidence>
<dbReference type="InterPro" id="IPR001128">
    <property type="entry name" value="Cyt_P450"/>
</dbReference>
<comment type="cofactor">
    <cofactor evidence="1 13">
        <name>heme</name>
        <dbReference type="ChEBI" id="CHEBI:30413"/>
    </cofactor>
</comment>
<keyword evidence="6 13" id="KW-0479">Metal-binding</keyword>
<keyword evidence="10 13" id="KW-0408">Iron</keyword>
<evidence type="ECO:0000313" key="16">
    <source>
        <dbReference type="Proteomes" id="UP000194236"/>
    </source>
</evidence>
<dbReference type="EMBL" id="MUJZ01032922">
    <property type="protein sequence ID" value="OTF77368.1"/>
    <property type="molecule type" value="Genomic_DNA"/>
</dbReference>
<comment type="similarity">
    <text evidence="4 14">Belongs to the cytochrome P450 family.</text>
</comment>
<dbReference type="PANTHER" id="PTHR24292">
    <property type="entry name" value="CYTOCHROME P450"/>
    <property type="match status" value="1"/>
</dbReference>
<evidence type="ECO:0000256" key="14">
    <source>
        <dbReference type="RuleBase" id="RU000461"/>
    </source>
</evidence>
<dbReference type="PRINTS" id="PR00463">
    <property type="entry name" value="EP450I"/>
</dbReference>
<feature type="binding site" description="axial binding residue" evidence="13">
    <location>
        <position position="278"/>
    </location>
    <ligand>
        <name>heme</name>
        <dbReference type="ChEBI" id="CHEBI:30413"/>
    </ligand>
    <ligandPart>
        <name>Fe</name>
        <dbReference type="ChEBI" id="CHEBI:18248"/>
    </ligandPart>
</feature>
<dbReference type="GO" id="GO:0004497">
    <property type="term" value="F:monooxygenase activity"/>
    <property type="evidence" value="ECO:0007669"/>
    <property type="project" value="UniProtKB-KW"/>
</dbReference>
<dbReference type="OrthoDB" id="6501435at2759"/>
<keyword evidence="9 14" id="KW-0560">Oxidoreductase</keyword>
<dbReference type="PRINTS" id="PR00385">
    <property type="entry name" value="P450"/>
</dbReference>
<evidence type="ECO:0000256" key="10">
    <source>
        <dbReference type="ARBA" id="ARBA00023004"/>
    </source>
</evidence>
<comment type="subcellular location">
    <subcellularLocation>
        <location evidence="3">Endoplasmic reticulum membrane</location>
        <topology evidence="3">Peripheral membrane protein</topology>
    </subcellularLocation>
    <subcellularLocation>
        <location evidence="2">Microsome membrane</location>
        <topology evidence="2">Peripheral membrane protein</topology>
    </subcellularLocation>
</comment>
<protein>
    <submittedName>
        <fullName evidence="15">Cytochrome P450-like protein</fullName>
    </submittedName>
</protein>
<dbReference type="Gene3D" id="1.10.630.10">
    <property type="entry name" value="Cytochrome P450"/>
    <property type="match status" value="1"/>
</dbReference>
<dbReference type="InterPro" id="IPR002401">
    <property type="entry name" value="Cyt_P450_E_grp-I"/>
</dbReference>
<dbReference type="GO" id="GO:0005506">
    <property type="term" value="F:iron ion binding"/>
    <property type="evidence" value="ECO:0007669"/>
    <property type="project" value="InterPro"/>
</dbReference>
<evidence type="ECO:0000256" key="5">
    <source>
        <dbReference type="ARBA" id="ARBA00022617"/>
    </source>
</evidence>
<keyword evidence="7" id="KW-0256">Endoplasmic reticulum</keyword>
<keyword evidence="8" id="KW-0492">Microsome</keyword>
<dbReference type="InterPro" id="IPR017972">
    <property type="entry name" value="Cyt_P450_CS"/>
</dbReference>
<dbReference type="GO" id="GO:0005789">
    <property type="term" value="C:endoplasmic reticulum membrane"/>
    <property type="evidence" value="ECO:0007669"/>
    <property type="project" value="UniProtKB-SubCell"/>
</dbReference>
<evidence type="ECO:0000256" key="1">
    <source>
        <dbReference type="ARBA" id="ARBA00001971"/>
    </source>
</evidence>
<sequence length="344" mass="40284">MDSITLDVICRLAFNMHNTDVHNEDSLFRKMVVDFMRQTSDPILRIIGYFPFLKKFLSILFHLFGNANLLKTISKKLDNEISKYYMEKLKNNQHQKHDDRKINILDFMIEQQQLGNLNELQLIGNSLVILLAGYETTSTSLTFTFYLLAKHIEWQNKLREEILKNFNNSDDYCQFDQYRSELLDRIWFESLRLYPPVISFITRRLDTGVDKCYINSLDLNITKEMTIMVPTWPIHHDEEYWPQPNQFDPNRNDLPIPGGNVMEKNPAFLAFGNGPRNCIGSNLALSESRAVLVALIKHYRFELIDDQKSEKFTSIDPNSGLLKLSCPNVIIRPEKDIWLRVTKI</sequence>
<dbReference type="SUPFAM" id="SSF48264">
    <property type="entry name" value="Cytochrome P450"/>
    <property type="match status" value="1"/>
</dbReference>
<evidence type="ECO:0000256" key="9">
    <source>
        <dbReference type="ARBA" id="ARBA00023002"/>
    </source>
</evidence>
<keyword evidence="11 14" id="KW-0503">Monooxygenase</keyword>
<evidence type="ECO:0000256" key="4">
    <source>
        <dbReference type="ARBA" id="ARBA00010617"/>
    </source>
</evidence>
<comment type="caution">
    <text evidence="15">The sequence shown here is derived from an EMBL/GenBank/DDBJ whole genome shotgun (WGS) entry which is preliminary data.</text>
</comment>
<name>A0A1Y3BBT1_EURMA</name>
<dbReference type="InterPro" id="IPR050476">
    <property type="entry name" value="Insect_CytP450_Detox"/>
</dbReference>
<evidence type="ECO:0000256" key="12">
    <source>
        <dbReference type="ARBA" id="ARBA00023136"/>
    </source>
</evidence>
<evidence type="ECO:0000256" key="7">
    <source>
        <dbReference type="ARBA" id="ARBA00022824"/>
    </source>
</evidence>
<evidence type="ECO:0000256" key="13">
    <source>
        <dbReference type="PIRSR" id="PIRSR602401-1"/>
    </source>
</evidence>
<evidence type="ECO:0000256" key="11">
    <source>
        <dbReference type="ARBA" id="ARBA00023033"/>
    </source>
</evidence>
<keyword evidence="16" id="KW-1185">Reference proteome</keyword>
<dbReference type="GO" id="GO:0016705">
    <property type="term" value="F:oxidoreductase activity, acting on paired donors, with incorporation or reduction of molecular oxygen"/>
    <property type="evidence" value="ECO:0007669"/>
    <property type="project" value="InterPro"/>
</dbReference>